<name>A0A9D9DZF1_9SPIO</name>
<dbReference type="GO" id="GO:0032993">
    <property type="term" value="C:protein-DNA complex"/>
    <property type="evidence" value="ECO:0007669"/>
    <property type="project" value="TreeGrafter"/>
</dbReference>
<feature type="non-terminal residue" evidence="6">
    <location>
        <position position="1"/>
    </location>
</feature>
<accession>A0A9D9DZF1</accession>
<dbReference type="GO" id="GO:0003677">
    <property type="term" value="F:DNA binding"/>
    <property type="evidence" value="ECO:0007669"/>
    <property type="project" value="UniProtKB-KW"/>
</dbReference>
<comment type="caution">
    <text evidence="6">The sequence shown here is derived from an EMBL/GenBank/DDBJ whole genome shotgun (WGS) entry which is preliminary data.</text>
</comment>
<keyword evidence="3" id="KW-0238">DNA-binding</keyword>
<evidence type="ECO:0000256" key="1">
    <source>
        <dbReference type="ARBA" id="ARBA00009437"/>
    </source>
</evidence>
<protein>
    <submittedName>
        <fullName evidence="6">LysR family transcriptional regulator</fullName>
    </submittedName>
</protein>
<dbReference type="AlphaFoldDB" id="A0A9D9DZF1"/>
<keyword evidence="4" id="KW-0804">Transcription</keyword>
<evidence type="ECO:0000256" key="3">
    <source>
        <dbReference type="ARBA" id="ARBA00023125"/>
    </source>
</evidence>
<comment type="similarity">
    <text evidence="1">Belongs to the LysR transcriptional regulatory family.</text>
</comment>
<dbReference type="PROSITE" id="PS50931">
    <property type="entry name" value="HTH_LYSR"/>
    <property type="match status" value="1"/>
</dbReference>
<dbReference type="InterPro" id="IPR036388">
    <property type="entry name" value="WH-like_DNA-bd_sf"/>
</dbReference>
<gene>
    <name evidence="6" type="ORF">IAA97_01590</name>
</gene>
<evidence type="ECO:0000259" key="5">
    <source>
        <dbReference type="PROSITE" id="PS50931"/>
    </source>
</evidence>
<evidence type="ECO:0000313" key="6">
    <source>
        <dbReference type="EMBL" id="MBO8435658.1"/>
    </source>
</evidence>
<reference evidence="6" key="1">
    <citation type="submission" date="2020-10" db="EMBL/GenBank/DDBJ databases">
        <authorList>
            <person name="Gilroy R."/>
        </authorList>
    </citation>
    <scope>NUCLEOTIDE SEQUENCE</scope>
    <source>
        <strain evidence="6">7293</strain>
    </source>
</reference>
<dbReference type="Gene3D" id="1.10.10.10">
    <property type="entry name" value="Winged helix-like DNA-binding domain superfamily/Winged helix DNA-binding domain"/>
    <property type="match status" value="1"/>
</dbReference>
<dbReference type="Pfam" id="PF03466">
    <property type="entry name" value="LysR_substrate"/>
    <property type="match status" value="1"/>
</dbReference>
<dbReference type="Pfam" id="PF00126">
    <property type="entry name" value="HTH_1"/>
    <property type="match status" value="1"/>
</dbReference>
<evidence type="ECO:0000256" key="4">
    <source>
        <dbReference type="ARBA" id="ARBA00023163"/>
    </source>
</evidence>
<dbReference type="SUPFAM" id="SSF46785">
    <property type="entry name" value="Winged helix' DNA-binding domain"/>
    <property type="match status" value="1"/>
</dbReference>
<dbReference type="PANTHER" id="PTHR30346">
    <property type="entry name" value="TRANSCRIPTIONAL DUAL REGULATOR HCAR-RELATED"/>
    <property type="match status" value="1"/>
</dbReference>
<reference evidence="6" key="2">
    <citation type="journal article" date="2021" name="PeerJ">
        <title>Extensive microbial diversity within the chicken gut microbiome revealed by metagenomics and culture.</title>
        <authorList>
            <person name="Gilroy R."/>
            <person name="Ravi A."/>
            <person name="Getino M."/>
            <person name="Pursley I."/>
            <person name="Horton D.L."/>
            <person name="Alikhan N.F."/>
            <person name="Baker D."/>
            <person name="Gharbi K."/>
            <person name="Hall N."/>
            <person name="Watson M."/>
            <person name="Adriaenssens E.M."/>
            <person name="Foster-Nyarko E."/>
            <person name="Jarju S."/>
            <person name="Secka A."/>
            <person name="Antonio M."/>
            <person name="Oren A."/>
            <person name="Chaudhuri R.R."/>
            <person name="La Ragione R."/>
            <person name="Hildebrand F."/>
            <person name="Pallen M.J."/>
        </authorList>
    </citation>
    <scope>NUCLEOTIDE SEQUENCE</scope>
    <source>
        <strain evidence="6">7293</strain>
    </source>
</reference>
<organism evidence="6 7">
    <name type="scientific">Candidatus Ornithospirochaeta stercoripullorum</name>
    <dbReference type="NCBI Taxonomy" id="2840899"/>
    <lineage>
        <taxon>Bacteria</taxon>
        <taxon>Pseudomonadati</taxon>
        <taxon>Spirochaetota</taxon>
        <taxon>Spirochaetia</taxon>
        <taxon>Spirochaetales</taxon>
        <taxon>Spirochaetaceae</taxon>
        <taxon>Spirochaetaceae incertae sedis</taxon>
        <taxon>Candidatus Ornithospirochaeta</taxon>
    </lineage>
</organism>
<dbReference type="InterPro" id="IPR000847">
    <property type="entry name" value="LysR_HTH_N"/>
</dbReference>
<keyword evidence="2" id="KW-0805">Transcription regulation</keyword>
<dbReference type="SUPFAM" id="SSF53850">
    <property type="entry name" value="Periplasmic binding protein-like II"/>
    <property type="match status" value="1"/>
</dbReference>
<sequence length="258" mass="29452">PAVTQQIKTLEDEIGAKLFRRSTRSVEMTSEGIIFMQDAQSILEIARRAENRFKTPSEEIRKELRIGFHTASEILLMKPVIAGLHHAFPNLYPTFKVNPFRHLYKQLEDGDLDAVVSFKEYVPNLRIEYKEISQVEIVAILPENHRFADKSCIVAEELKGERMIFLDPHVAPGGFNKAQQQIADSLNDFSNFFFSSFPESSLVFVQAGYGIAILPDINIDDSFIKVPIKSFVLSFGVYTRCEQLSPELKKFVEDIKVY</sequence>
<dbReference type="InterPro" id="IPR005119">
    <property type="entry name" value="LysR_subst-bd"/>
</dbReference>
<dbReference type="Gene3D" id="3.40.190.10">
    <property type="entry name" value="Periplasmic binding protein-like II"/>
    <property type="match status" value="2"/>
</dbReference>
<evidence type="ECO:0000313" key="7">
    <source>
        <dbReference type="Proteomes" id="UP000823615"/>
    </source>
</evidence>
<dbReference type="Proteomes" id="UP000823615">
    <property type="component" value="Unassembled WGS sequence"/>
</dbReference>
<evidence type="ECO:0000256" key="2">
    <source>
        <dbReference type="ARBA" id="ARBA00023015"/>
    </source>
</evidence>
<feature type="domain" description="HTH lysR-type" evidence="5">
    <location>
        <begin position="1"/>
        <end position="29"/>
    </location>
</feature>
<dbReference type="GO" id="GO:0003700">
    <property type="term" value="F:DNA-binding transcription factor activity"/>
    <property type="evidence" value="ECO:0007669"/>
    <property type="project" value="InterPro"/>
</dbReference>
<dbReference type="EMBL" id="JADIMT010000027">
    <property type="protein sequence ID" value="MBO8435658.1"/>
    <property type="molecule type" value="Genomic_DNA"/>
</dbReference>
<dbReference type="InterPro" id="IPR036390">
    <property type="entry name" value="WH_DNA-bd_sf"/>
</dbReference>
<proteinExistence type="inferred from homology"/>
<dbReference type="CDD" id="cd05466">
    <property type="entry name" value="PBP2_LTTR_substrate"/>
    <property type="match status" value="1"/>
</dbReference>
<dbReference type="PANTHER" id="PTHR30346:SF0">
    <property type="entry name" value="HCA OPERON TRANSCRIPTIONAL ACTIVATOR HCAR"/>
    <property type="match status" value="1"/>
</dbReference>